<evidence type="ECO:0000256" key="1">
    <source>
        <dbReference type="ARBA" id="ARBA00004141"/>
    </source>
</evidence>
<evidence type="ECO:0000256" key="3">
    <source>
        <dbReference type="ARBA" id="ARBA00022692"/>
    </source>
</evidence>
<feature type="transmembrane region" description="Helical" evidence="7">
    <location>
        <begin position="153"/>
        <end position="176"/>
    </location>
</feature>
<feature type="transmembrane region" description="Helical" evidence="7">
    <location>
        <begin position="12"/>
        <end position="33"/>
    </location>
</feature>
<dbReference type="EMBL" id="ARZY01000017">
    <property type="protein sequence ID" value="EWH09988.1"/>
    <property type="molecule type" value="Genomic_DNA"/>
</dbReference>
<keyword evidence="9" id="KW-1185">Reference proteome</keyword>
<evidence type="ECO:0000256" key="5">
    <source>
        <dbReference type="ARBA" id="ARBA00023136"/>
    </source>
</evidence>
<keyword evidence="3 6" id="KW-0812">Transmembrane</keyword>
<evidence type="ECO:0000256" key="6">
    <source>
        <dbReference type="RuleBase" id="RU003732"/>
    </source>
</evidence>
<evidence type="ECO:0000313" key="9">
    <source>
        <dbReference type="Proteomes" id="UP000019276"/>
    </source>
</evidence>
<proteinExistence type="inferred from homology"/>
<accession>W7QQ08</accession>
<dbReference type="RefSeq" id="WP_035014655.1">
    <property type="nucleotide sequence ID" value="NZ_ARZY01000017.1"/>
</dbReference>
<dbReference type="eggNOG" id="COG0733">
    <property type="taxonomic scope" value="Bacteria"/>
</dbReference>
<feature type="transmembrane region" description="Helical" evidence="7">
    <location>
        <begin position="45"/>
        <end position="69"/>
    </location>
</feature>
<dbReference type="OrthoDB" id="9762833at2"/>
<gene>
    <name evidence="8" type="ORF">DS2_10187</name>
</gene>
<dbReference type="PROSITE" id="PS00610">
    <property type="entry name" value="NA_NEUROTRAN_SYMP_1"/>
    <property type="match status" value="1"/>
</dbReference>
<dbReference type="AlphaFoldDB" id="W7QQ08"/>
<dbReference type="GO" id="GO:0015293">
    <property type="term" value="F:symporter activity"/>
    <property type="evidence" value="ECO:0007669"/>
    <property type="project" value="UniProtKB-KW"/>
</dbReference>
<reference evidence="8 9" key="1">
    <citation type="journal article" date="2014" name="Genome Announc.">
        <title>Draft Genome Sequence of the Agar-Degrading Bacterium Catenovulum sp. Strain DS-2, Isolated from Intestines of Haliotis diversicolor.</title>
        <authorList>
            <person name="Shan D."/>
            <person name="Li X."/>
            <person name="Gu Z."/>
            <person name="Wei G."/>
            <person name="Gao Z."/>
            <person name="Shao Z."/>
        </authorList>
    </citation>
    <scope>NUCLEOTIDE SEQUENCE [LARGE SCALE GENOMIC DNA]</scope>
    <source>
        <strain evidence="8 9">DS-2</strain>
    </source>
</reference>
<dbReference type="SUPFAM" id="SSF161070">
    <property type="entry name" value="SNF-like"/>
    <property type="match status" value="1"/>
</dbReference>
<dbReference type="PROSITE" id="PS50267">
    <property type="entry name" value="NA_NEUROTRAN_SYMP_3"/>
    <property type="match status" value="1"/>
</dbReference>
<organism evidence="8 9">
    <name type="scientific">Catenovulum agarivorans DS-2</name>
    <dbReference type="NCBI Taxonomy" id="1328313"/>
    <lineage>
        <taxon>Bacteria</taxon>
        <taxon>Pseudomonadati</taxon>
        <taxon>Pseudomonadota</taxon>
        <taxon>Gammaproteobacteria</taxon>
        <taxon>Alteromonadales</taxon>
        <taxon>Alteromonadaceae</taxon>
        <taxon>Catenovulum</taxon>
    </lineage>
</organism>
<comment type="similarity">
    <text evidence="6">Belongs to the sodium:neurotransmitter symporter (SNF) (TC 2.A.22) family.</text>
</comment>
<dbReference type="CDD" id="cd10336">
    <property type="entry name" value="SLC6sbd_Tyt1-Like"/>
    <property type="match status" value="1"/>
</dbReference>
<evidence type="ECO:0000313" key="8">
    <source>
        <dbReference type="EMBL" id="EWH09988.1"/>
    </source>
</evidence>
<feature type="transmembrane region" description="Helical" evidence="7">
    <location>
        <begin position="390"/>
        <end position="412"/>
    </location>
</feature>
<feature type="transmembrane region" description="Helical" evidence="7">
    <location>
        <begin position="188"/>
        <end position="212"/>
    </location>
</feature>
<evidence type="ECO:0000256" key="2">
    <source>
        <dbReference type="ARBA" id="ARBA00022448"/>
    </source>
</evidence>
<dbReference type="PRINTS" id="PR00176">
    <property type="entry name" value="NANEUSMPORT"/>
</dbReference>
<feature type="transmembrane region" description="Helical" evidence="7">
    <location>
        <begin position="311"/>
        <end position="339"/>
    </location>
</feature>
<dbReference type="STRING" id="1328313.DS2_10187"/>
<dbReference type="PANTHER" id="PTHR42948:SF1">
    <property type="entry name" value="TRANSPORTER"/>
    <property type="match status" value="1"/>
</dbReference>
<sequence>MSDKQQSIHSQWSNKLTYILAATGAAVGLGNIWKFPYIMGENGGGAFVLVYLACIALVGIPIMIAEVYLGKKGRLSPMRSVAKVAQQNKASPLWQLAGGMGVLAGYLILSFYAVVAGWACAYIFKAVKGEFAGQDSQALQQTFANFISEPSSLLIWTSCILALTVFVVARGLQAGLEKATRFMMPAMLLLLIIIVAYSSLYGDMAATISFMFAPDFSKLTVESVLTALGHSFFSLSLASGIMIMYGAYLPEKTSIVKTSLWIACADTLVALLAGLAIFPIVFANGLEPGAGPGLIFVTLPLAFGQMPAGQLIGSVFFIMLVFAAFTSAIALIESSVAWLVEKCGFRRVQAAIVAGIGLWVLSLLSVYSFAPDTWATTDLFGESKSYFDVLDYFTSNILLPLGGLFIALFVGWKVNKSELASELNISQAIFQLLVLLLKVVTPIFIIAVFLNLIGVVQFS</sequence>
<name>W7QQ08_9ALTE</name>
<keyword evidence="4 7" id="KW-1133">Transmembrane helix</keyword>
<feature type="transmembrane region" description="Helical" evidence="7">
    <location>
        <begin position="260"/>
        <end position="282"/>
    </location>
</feature>
<dbReference type="Pfam" id="PF00209">
    <property type="entry name" value="SNF"/>
    <property type="match status" value="2"/>
</dbReference>
<protein>
    <recommendedName>
        <fullName evidence="6">Transporter</fullName>
    </recommendedName>
</protein>
<feature type="transmembrane region" description="Helical" evidence="7">
    <location>
        <begin position="224"/>
        <end position="248"/>
    </location>
</feature>
<comment type="caution">
    <text evidence="8">The sequence shown here is derived from an EMBL/GenBank/DDBJ whole genome shotgun (WGS) entry which is preliminary data.</text>
</comment>
<dbReference type="Proteomes" id="UP000019276">
    <property type="component" value="Unassembled WGS sequence"/>
</dbReference>
<keyword evidence="2 6" id="KW-0813">Transport</keyword>
<dbReference type="InterPro" id="IPR000175">
    <property type="entry name" value="Na/ntran_symport"/>
</dbReference>
<keyword evidence="5 7" id="KW-0472">Membrane</keyword>
<dbReference type="PANTHER" id="PTHR42948">
    <property type="entry name" value="TRANSPORTER"/>
    <property type="match status" value="1"/>
</dbReference>
<dbReference type="InterPro" id="IPR047218">
    <property type="entry name" value="YocR/YhdH-like"/>
</dbReference>
<dbReference type="PATRIC" id="fig|1328313.3.peg.2086"/>
<feature type="transmembrane region" description="Helical" evidence="7">
    <location>
        <begin position="351"/>
        <end position="370"/>
    </location>
</feature>
<comment type="subcellular location">
    <subcellularLocation>
        <location evidence="1">Membrane</location>
        <topology evidence="1">Multi-pass membrane protein</topology>
    </subcellularLocation>
</comment>
<feature type="transmembrane region" description="Helical" evidence="7">
    <location>
        <begin position="432"/>
        <end position="456"/>
    </location>
</feature>
<dbReference type="InterPro" id="IPR037272">
    <property type="entry name" value="SNS_sf"/>
</dbReference>
<dbReference type="NCBIfam" id="NF037979">
    <property type="entry name" value="Na_transp"/>
    <property type="match status" value="1"/>
</dbReference>
<evidence type="ECO:0000256" key="7">
    <source>
        <dbReference type="SAM" id="Phobius"/>
    </source>
</evidence>
<evidence type="ECO:0000256" key="4">
    <source>
        <dbReference type="ARBA" id="ARBA00022989"/>
    </source>
</evidence>
<feature type="transmembrane region" description="Helical" evidence="7">
    <location>
        <begin position="103"/>
        <end position="124"/>
    </location>
</feature>
<keyword evidence="6" id="KW-0769">Symport</keyword>
<dbReference type="GO" id="GO:0016020">
    <property type="term" value="C:membrane"/>
    <property type="evidence" value="ECO:0007669"/>
    <property type="project" value="UniProtKB-SubCell"/>
</dbReference>